<evidence type="ECO:0000256" key="5">
    <source>
        <dbReference type="ARBA" id="ARBA00023136"/>
    </source>
</evidence>
<dbReference type="Proteomes" id="UP001140560">
    <property type="component" value="Unassembled WGS sequence"/>
</dbReference>
<keyword evidence="10" id="KW-1185">Reference proteome</keyword>
<dbReference type="PANTHER" id="PTHR24269">
    <property type="entry name" value="KREMEN PROTEIN"/>
    <property type="match status" value="1"/>
</dbReference>
<evidence type="ECO:0000256" key="2">
    <source>
        <dbReference type="ARBA" id="ARBA00022692"/>
    </source>
</evidence>
<dbReference type="GO" id="GO:0005886">
    <property type="term" value="C:plasma membrane"/>
    <property type="evidence" value="ECO:0007669"/>
    <property type="project" value="TreeGrafter"/>
</dbReference>
<feature type="domain" description="WSC" evidence="8">
    <location>
        <begin position="253"/>
        <end position="351"/>
    </location>
</feature>
<comment type="subcellular location">
    <subcellularLocation>
        <location evidence="1">Membrane</location>
        <topology evidence="1">Single-pass membrane protein</topology>
    </subcellularLocation>
</comment>
<evidence type="ECO:0000256" key="1">
    <source>
        <dbReference type="ARBA" id="ARBA00004167"/>
    </source>
</evidence>
<evidence type="ECO:0000256" key="4">
    <source>
        <dbReference type="ARBA" id="ARBA00022989"/>
    </source>
</evidence>
<dbReference type="InterPro" id="IPR051836">
    <property type="entry name" value="Kremen_rcpt"/>
</dbReference>
<evidence type="ECO:0000256" key="3">
    <source>
        <dbReference type="ARBA" id="ARBA00022729"/>
    </source>
</evidence>
<gene>
    <name evidence="9" type="ORF">N0V83_005285</name>
</gene>
<evidence type="ECO:0000313" key="9">
    <source>
        <dbReference type="EMBL" id="KAJ4370763.1"/>
    </source>
</evidence>
<evidence type="ECO:0000256" key="6">
    <source>
        <dbReference type="ARBA" id="ARBA00023180"/>
    </source>
</evidence>
<name>A0A9W8YBM7_9PLEO</name>
<keyword evidence="2" id="KW-0812">Transmembrane</keyword>
<comment type="caution">
    <text evidence="9">The sequence shown here is derived from an EMBL/GenBank/DDBJ whole genome shotgun (WGS) entry which is preliminary data.</text>
</comment>
<keyword evidence="6" id="KW-0325">Glycoprotein</keyword>
<dbReference type="PROSITE" id="PS51212">
    <property type="entry name" value="WSC"/>
    <property type="match status" value="1"/>
</dbReference>
<dbReference type="PANTHER" id="PTHR24269:SF16">
    <property type="entry name" value="PROTEIN SLG1"/>
    <property type="match status" value="1"/>
</dbReference>
<dbReference type="AlphaFoldDB" id="A0A9W8YBM7"/>
<keyword evidence="3" id="KW-0732">Signal</keyword>
<keyword evidence="4" id="KW-1133">Transmembrane helix</keyword>
<sequence length="475" mass="52799">MRYTFFQLARDTGAQAILKAAPHFRALFGTSDHYSTDQTPLLCPQSDSTIESVYPPQWDPLNQIEGSDALLRLRKEQGWRWRQEHTEREAYVQEQRRYSTMSIQTSAQQVEQRYSLGQTHRVPSWEQQGGVLQHNVPEQDIQGVVTSAQLPKSPESTLFTNSGTDTHATEESASQPIRIRLGERENDLNGYHELRTESSSSSSLRRHDAVRYRRNPLFYRDMPSSPYLADSIDESHGGGGQPGTSVKITAFAPNTYEGCYANLQTTTGLSLLSGPSVTASDMTHQACLAFCNSQSGAPYKYFGIQGGTTCRCSNTQTLSSSMSEDACSTRAGGNSTQTGGGPDELAVWQNAAYTAQSLFLSPHPQDNIDDTSSQHNYRRRNTTMGSDFTFALASITYDFGTRLQTGADHVPTSLREDNEELDSWPLLKIDDTVRTIPHKKETAVETKISGGCHGGSTSYFARFHEDENKESKKRQ</sequence>
<feature type="region of interest" description="Disordered" evidence="7">
    <location>
        <begin position="153"/>
        <end position="174"/>
    </location>
</feature>
<dbReference type="OrthoDB" id="2019572at2759"/>
<keyword evidence="5" id="KW-0472">Membrane</keyword>
<reference evidence="9" key="1">
    <citation type="submission" date="2022-10" db="EMBL/GenBank/DDBJ databases">
        <title>Tapping the CABI collections for fungal endophytes: first genome assemblies for Collariella, Neodidymelliopsis, Ascochyta clinopodiicola, Didymella pomorum, Didymosphaeria variabile, Neocosmospora piperis and Neocucurbitaria cava.</title>
        <authorList>
            <person name="Hill R."/>
        </authorList>
    </citation>
    <scope>NUCLEOTIDE SEQUENCE</scope>
    <source>
        <strain evidence="9">IMI 356814</strain>
    </source>
</reference>
<dbReference type="SMART" id="SM00321">
    <property type="entry name" value="WSC"/>
    <property type="match status" value="1"/>
</dbReference>
<accession>A0A9W8YBM7</accession>
<evidence type="ECO:0000259" key="8">
    <source>
        <dbReference type="PROSITE" id="PS51212"/>
    </source>
</evidence>
<dbReference type="Pfam" id="PF01822">
    <property type="entry name" value="WSC"/>
    <property type="match status" value="1"/>
</dbReference>
<protein>
    <recommendedName>
        <fullName evidence="8">WSC domain-containing protein</fullName>
    </recommendedName>
</protein>
<dbReference type="InterPro" id="IPR002889">
    <property type="entry name" value="WSC_carb-bd"/>
</dbReference>
<proteinExistence type="predicted"/>
<dbReference type="EMBL" id="JAPEUY010000008">
    <property type="protein sequence ID" value="KAJ4370763.1"/>
    <property type="molecule type" value="Genomic_DNA"/>
</dbReference>
<organism evidence="9 10">
    <name type="scientific">Neocucurbitaria cava</name>
    <dbReference type="NCBI Taxonomy" id="798079"/>
    <lineage>
        <taxon>Eukaryota</taxon>
        <taxon>Fungi</taxon>
        <taxon>Dikarya</taxon>
        <taxon>Ascomycota</taxon>
        <taxon>Pezizomycotina</taxon>
        <taxon>Dothideomycetes</taxon>
        <taxon>Pleosporomycetidae</taxon>
        <taxon>Pleosporales</taxon>
        <taxon>Pleosporineae</taxon>
        <taxon>Cucurbitariaceae</taxon>
        <taxon>Neocucurbitaria</taxon>
    </lineage>
</organism>
<evidence type="ECO:0000256" key="7">
    <source>
        <dbReference type="SAM" id="MobiDB-lite"/>
    </source>
</evidence>
<evidence type="ECO:0000313" key="10">
    <source>
        <dbReference type="Proteomes" id="UP001140560"/>
    </source>
</evidence>